<feature type="transmembrane region" description="Helical" evidence="8">
    <location>
        <begin position="58"/>
        <end position="82"/>
    </location>
</feature>
<evidence type="ECO:0000256" key="1">
    <source>
        <dbReference type="ARBA" id="ARBA00004651"/>
    </source>
</evidence>
<feature type="signal peptide" evidence="9">
    <location>
        <begin position="1"/>
        <end position="18"/>
    </location>
</feature>
<evidence type="ECO:0000256" key="3">
    <source>
        <dbReference type="ARBA" id="ARBA00022475"/>
    </source>
</evidence>
<feature type="region of interest" description="Disordered" evidence="7">
    <location>
        <begin position="93"/>
        <end position="125"/>
    </location>
</feature>
<sequence length="138" mass="14430">MGGGVLSCAMMLIFVSWTNYIVDSYGSFATSAAAANLCARSISSASAPLFTKSMFKALGVGGGGSLIGGLATLLAVIPLVLYKHGGKVRAKSRYARGPGLKQEDKRVQQGSPERQPSASAEKDHVVRVQHQASAKFEV</sequence>
<feature type="compositionally biased region" description="Polar residues" evidence="7">
    <location>
        <begin position="108"/>
        <end position="118"/>
    </location>
</feature>
<dbReference type="SUPFAM" id="SSF103473">
    <property type="entry name" value="MFS general substrate transporter"/>
    <property type="match status" value="1"/>
</dbReference>
<evidence type="ECO:0000313" key="11">
    <source>
        <dbReference type="Proteomes" id="UP000226192"/>
    </source>
</evidence>
<dbReference type="PANTHER" id="PTHR23502">
    <property type="entry name" value="MAJOR FACILITATOR SUPERFAMILY"/>
    <property type="match status" value="1"/>
</dbReference>
<dbReference type="PANTHER" id="PTHR23502:SF186">
    <property type="entry name" value="MAJOR FACILITATOR SUPERFAMILY (MFS) PROFILE DOMAIN-CONTAINING PROTEIN"/>
    <property type="match status" value="1"/>
</dbReference>
<keyword evidence="11" id="KW-1185">Reference proteome</keyword>
<feature type="chain" id="PRO_5011976508" description="Major facilitator superfamily (MFS) profile domain-containing protein" evidence="9">
    <location>
        <begin position="19"/>
        <end position="138"/>
    </location>
</feature>
<evidence type="ECO:0000256" key="5">
    <source>
        <dbReference type="ARBA" id="ARBA00022989"/>
    </source>
</evidence>
<evidence type="ECO:0000256" key="6">
    <source>
        <dbReference type="ARBA" id="ARBA00023136"/>
    </source>
</evidence>
<evidence type="ECO:0000256" key="4">
    <source>
        <dbReference type="ARBA" id="ARBA00022692"/>
    </source>
</evidence>
<evidence type="ECO:0000256" key="2">
    <source>
        <dbReference type="ARBA" id="ARBA00022448"/>
    </source>
</evidence>
<keyword evidence="5 8" id="KW-1133">Transmembrane helix</keyword>
<keyword evidence="4 8" id="KW-0812">Transmembrane</keyword>
<keyword evidence="3" id="KW-1003">Cell membrane</keyword>
<comment type="subcellular location">
    <subcellularLocation>
        <location evidence="1">Cell membrane</location>
        <topology evidence="1">Multi-pass membrane protein</topology>
    </subcellularLocation>
</comment>
<evidence type="ECO:0000313" key="10">
    <source>
        <dbReference type="EMBL" id="PHH64347.1"/>
    </source>
</evidence>
<name>A0A2C5Y6L7_9HYPO</name>
<keyword evidence="6 8" id="KW-0472">Membrane</keyword>
<proteinExistence type="predicted"/>
<dbReference type="Proteomes" id="UP000226192">
    <property type="component" value="Unassembled WGS sequence"/>
</dbReference>
<dbReference type="STRING" id="1399860.A0A2C5Y6L7"/>
<evidence type="ECO:0008006" key="12">
    <source>
        <dbReference type="Google" id="ProtNLM"/>
    </source>
</evidence>
<dbReference type="GO" id="GO:0022857">
    <property type="term" value="F:transmembrane transporter activity"/>
    <property type="evidence" value="ECO:0007669"/>
    <property type="project" value="TreeGrafter"/>
</dbReference>
<keyword evidence="2" id="KW-0813">Transport</keyword>
<gene>
    <name evidence="10" type="ORF">CDD81_4704</name>
</gene>
<dbReference type="EMBL" id="NJET01000032">
    <property type="protein sequence ID" value="PHH64347.1"/>
    <property type="molecule type" value="Genomic_DNA"/>
</dbReference>
<keyword evidence="9" id="KW-0732">Signal</keyword>
<evidence type="ECO:0000256" key="9">
    <source>
        <dbReference type="SAM" id="SignalP"/>
    </source>
</evidence>
<dbReference type="GO" id="GO:0005886">
    <property type="term" value="C:plasma membrane"/>
    <property type="evidence" value="ECO:0007669"/>
    <property type="project" value="UniProtKB-SubCell"/>
</dbReference>
<dbReference type="AlphaFoldDB" id="A0A2C5Y6L7"/>
<dbReference type="InterPro" id="IPR036259">
    <property type="entry name" value="MFS_trans_sf"/>
</dbReference>
<reference evidence="10 11" key="1">
    <citation type="submission" date="2017-06" db="EMBL/GenBank/DDBJ databases">
        <title>Ant-infecting Ophiocordyceps genomes reveal a high diversity of potential behavioral manipulation genes and a possible major role for enterotoxins.</title>
        <authorList>
            <person name="De Bekker C."/>
            <person name="Evans H.C."/>
            <person name="Brachmann A."/>
            <person name="Hughes D.P."/>
        </authorList>
    </citation>
    <scope>NUCLEOTIDE SEQUENCE [LARGE SCALE GENOMIC DNA]</scope>
    <source>
        <strain evidence="10 11">Map64</strain>
    </source>
</reference>
<dbReference type="OrthoDB" id="5410178at2759"/>
<comment type="caution">
    <text evidence="10">The sequence shown here is derived from an EMBL/GenBank/DDBJ whole genome shotgun (WGS) entry which is preliminary data.</text>
</comment>
<evidence type="ECO:0000256" key="7">
    <source>
        <dbReference type="SAM" id="MobiDB-lite"/>
    </source>
</evidence>
<evidence type="ECO:0000256" key="8">
    <source>
        <dbReference type="SAM" id="Phobius"/>
    </source>
</evidence>
<accession>A0A2C5Y6L7</accession>
<organism evidence="10 11">
    <name type="scientific">Ophiocordyceps australis</name>
    <dbReference type="NCBI Taxonomy" id="1399860"/>
    <lineage>
        <taxon>Eukaryota</taxon>
        <taxon>Fungi</taxon>
        <taxon>Dikarya</taxon>
        <taxon>Ascomycota</taxon>
        <taxon>Pezizomycotina</taxon>
        <taxon>Sordariomycetes</taxon>
        <taxon>Hypocreomycetidae</taxon>
        <taxon>Hypocreales</taxon>
        <taxon>Ophiocordycipitaceae</taxon>
        <taxon>Ophiocordyceps</taxon>
    </lineage>
</organism>
<protein>
    <recommendedName>
        <fullName evidence="12">Major facilitator superfamily (MFS) profile domain-containing protein</fullName>
    </recommendedName>
</protein>